<protein>
    <submittedName>
        <fullName evidence="2">Uncharacterized protein</fullName>
    </submittedName>
</protein>
<organism evidence="2 3">
    <name type="scientific">Octopus vulgaris</name>
    <name type="common">Common octopus</name>
    <dbReference type="NCBI Taxonomy" id="6645"/>
    <lineage>
        <taxon>Eukaryota</taxon>
        <taxon>Metazoa</taxon>
        <taxon>Spiralia</taxon>
        <taxon>Lophotrochozoa</taxon>
        <taxon>Mollusca</taxon>
        <taxon>Cephalopoda</taxon>
        <taxon>Coleoidea</taxon>
        <taxon>Octopodiformes</taxon>
        <taxon>Octopoda</taxon>
        <taxon>Incirrata</taxon>
        <taxon>Octopodidae</taxon>
        <taxon>Octopus</taxon>
    </lineage>
</organism>
<feature type="compositionally biased region" description="Gly residues" evidence="1">
    <location>
        <begin position="15"/>
        <end position="26"/>
    </location>
</feature>
<evidence type="ECO:0000313" key="3">
    <source>
        <dbReference type="Proteomes" id="UP001162480"/>
    </source>
</evidence>
<evidence type="ECO:0000256" key="1">
    <source>
        <dbReference type="SAM" id="MobiDB-lite"/>
    </source>
</evidence>
<reference evidence="2" key="1">
    <citation type="submission" date="2023-08" db="EMBL/GenBank/DDBJ databases">
        <authorList>
            <person name="Alioto T."/>
            <person name="Alioto T."/>
            <person name="Gomez Garrido J."/>
        </authorList>
    </citation>
    <scope>NUCLEOTIDE SEQUENCE</scope>
</reference>
<dbReference type="EMBL" id="OX597824">
    <property type="protein sequence ID" value="CAI9730432.1"/>
    <property type="molecule type" value="Genomic_DNA"/>
</dbReference>
<evidence type="ECO:0000313" key="2">
    <source>
        <dbReference type="EMBL" id="CAI9730432.1"/>
    </source>
</evidence>
<dbReference type="AlphaFoldDB" id="A0AA36FAJ0"/>
<accession>A0AA36FAJ0</accession>
<keyword evidence="3" id="KW-1185">Reference proteome</keyword>
<proteinExistence type="predicted"/>
<dbReference type="Proteomes" id="UP001162480">
    <property type="component" value="Chromosome 11"/>
</dbReference>
<gene>
    <name evidence="2" type="ORF">OCTVUL_1B019013</name>
</gene>
<name>A0AA36FAJ0_OCTVU</name>
<feature type="region of interest" description="Disordered" evidence="1">
    <location>
        <begin position="1"/>
        <end position="27"/>
    </location>
</feature>
<sequence length="115" mass="10994">MYNLPEDVIGSGSSSRGGGGEGGSVGGYVRTGCGGDSGGGVGAINDRCLDGVSSDTMSIYDGVVVAGGGGGGGDGCGFCTGSSDSMGGVSLSPAVTIEERQPTPSDERMMKDGGE</sequence>